<keyword evidence="1" id="KW-0732">Signal</keyword>
<keyword evidence="3" id="KW-1185">Reference proteome</keyword>
<comment type="caution">
    <text evidence="2">The sequence shown here is derived from an EMBL/GenBank/DDBJ whole genome shotgun (WGS) entry which is preliminary data.</text>
</comment>
<evidence type="ECO:0000313" key="2">
    <source>
        <dbReference type="EMBL" id="NKX49464.1"/>
    </source>
</evidence>
<sequence>MSSKQLLCTAASAALLAGALSPLAAAPAHADLAGRGPVDPQNGFPTWYSDGSVKLQLCYTAELGCLATPPNSGPASYPDNFPEEAFWFAAEASGGNLGLYEAALEGAHLDEEVVDGEQIGFARLRYRLDNLEPGADYTTTHPSGVHVVTAEADGTVNETIDSGTCAPTRTTPCDWDGVGEAFLGDYQFGSTATFLRQADAPAGKLGDPNVAAPVTGAPPGNNFVRVTGPNAGGQGVDTLTVDTFGIQGVLFDGADGAPGTP</sequence>
<feature type="signal peptide" evidence="1">
    <location>
        <begin position="1"/>
        <end position="30"/>
    </location>
</feature>
<protein>
    <recommendedName>
        <fullName evidence="4">Secreted protein</fullName>
    </recommendedName>
</protein>
<feature type="chain" id="PRO_5045735789" description="Secreted protein" evidence="1">
    <location>
        <begin position="31"/>
        <end position="261"/>
    </location>
</feature>
<feature type="non-terminal residue" evidence="2">
    <location>
        <position position="261"/>
    </location>
</feature>
<accession>A0ABX1JJJ0</accession>
<evidence type="ECO:0008006" key="4">
    <source>
        <dbReference type="Google" id="ProtNLM"/>
    </source>
</evidence>
<proteinExistence type="predicted"/>
<dbReference type="EMBL" id="JAAZSR010000018">
    <property type="protein sequence ID" value="NKX49464.1"/>
    <property type="molecule type" value="Genomic_DNA"/>
</dbReference>
<evidence type="ECO:0000256" key="1">
    <source>
        <dbReference type="SAM" id="SignalP"/>
    </source>
</evidence>
<reference evidence="2 3" key="1">
    <citation type="submission" date="2020-04" db="EMBL/GenBank/DDBJ databases">
        <authorList>
            <person name="Liu S."/>
        </authorList>
    </citation>
    <scope>NUCLEOTIDE SEQUENCE [LARGE SCALE GENOMIC DNA]</scope>
    <source>
        <strain evidence="2 3">CGMCC 1.15091</strain>
    </source>
</reference>
<name>A0ABX1JJJ0_9MICC</name>
<gene>
    <name evidence="2" type="ORF">HER39_02480</name>
</gene>
<organism evidence="2 3">
    <name type="scientific">Arthrobacter deserti</name>
    <dbReference type="NCBI Taxonomy" id="1742687"/>
    <lineage>
        <taxon>Bacteria</taxon>
        <taxon>Bacillati</taxon>
        <taxon>Actinomycetota</taxon>
        <taxon>Actinomycetes</taxon>
        <taxon>Micrococcales</taxon>
        <taxon>Micrococcaceae</taxon>
        <taxon>Arthrobacter</taxon>
    </lineage>
</organism>
<evidence type="ECO:0000313" key="3">
    <source>
        <dbReference type="Proteomes" id="UP000523795"/>
    </source>
</evidence>
<dbReference type="Proteomes" id="UP000523795">
    <property type="component" value="Unassembled WGS sequence"/>
</dbReference>